<evidence type="ECO:0000313" key="1">
    <source>
        <dbReference type="EMBL" id="GAA12938.1"/>
    </source>
</evidence>
<dbReference type="EMBL" id="BACI01000060">
    <property type="protein sequence ID" value="GAA12938.1"/>
    <property type="molecule type" value="Genomic_DNA"/>
</dbReference>
<name>F9VWE9_9ACTN</name>
<proteinExistence type="predicted"/>
<dbReference type="AlphaFoldDB" id="F9VWE9"/>
<comment type="caution">
    <text evidence="1">The sequence shown here is derived from an EMBL/GenBank/DDBJ whole genome shotgun (WGS) entry which is preliminary data.</text>
</comment>
<dbReference type="Proteomes" id="UP000003558">
    <property type="component" value="Unassembled WGS sequence"/>
</dbReference>
<gene>
    <name evidence="1" type="ORF">GOALK_060_01710</name>
</gene>
<accession>F9VWE9</accession>
<evidence type="ECO:0000313" key="2">
    <source>
        <dbReference type="Proteomes" id="UP000003558"/>
    </source>
</evidence>
<organism evidence="1 2">
    <name type="scientific">Gordonia alkanivorans NBRC 16433</name>
    <dbReference type="NCBI Taxonomy" id="1027371"/>
    <lineage>
        <taxon>Bacteria</taxon>
        <taxon>Bacillati</taxon>
        <taxon>Actinomycetota</taxon>
        <taxon>Actinomycetes</taxon>
        <taxon>Mycobacteriales</taxon>
        <taxon>Gordoniaceae</taxon>
        <taxon>Gordonia</taxon>
    </lineage>
</organism>
<protein>
    <submittedName>
        <fullName evidence="1">Uncharacterized protein</fullName>
    </submittedName>
</protein>
<sequence length="71" mass="7419">MLASWMDSQQVAVFDVSLPTFTVSVPLVSDWVCGYDDGNSSAADASPLPVNATAAPAAIPIPVSAKRENRI</sequence>
<reference evidence="1 2" key="1">
    <citation type="submission" date="2011-05" db="EMBL/GenBank/DDBJ databases">
        <title>Whole genome shotgun sequence of Gordonia alkanivorans NBRC 16433.</title>
        <authorList>
            <person name="Hosoyama A."/>
            <person name="Nakamura S."/>
            <person name="Takarada H."/>
            <person name="Tsuchikane K."/>
            <person name="Yamazaki S."/>
            <person name="Fujita N."/>
        </authorList>
    </citation>
    <scope>NUCLEOTIDE SEQUENCE [LARGE SCALE GENOMIC DNA]</scope>
    <source>
        <strain evidence="1 2">NBRC 16433</strain>
    </source>
</reference>